<feature type="region of interest" description="Disordered" evidence="2">
    <location>
        <begin position="1"/>
        <end position="23"/>
    </location>
</feature>
<evidence type="ECO:0000313" key="6">
    <source>
        <dbReference type="Proteomes" id="UP000235739"/>
    </source>
</evidence>
<dbReference type="InterPro" id="IPR041522">
    <property type="entry name" value="CdaR_GGDEF"/>
</dbReference>
<dbReference type="Gene3D" id="1.10.10.2840">
    <property type="entry name" value="PucR C-terminal helix-turn-helix domain"/>
    <property type="match status" value="1"/>
</dbReference>
<gene>
    <name evidence="5" type="ORF">CIK84_05605</name>
</gene>
<dbReference type="PANTHER" id="PTHR33744:SF7">
    <property type="entry name" value="PUCR FAMILY TRANSCRIPTIONAL REGULATOR"/>
    <property type="match status" value="1"/>
</dbReference>
<dbReference type="Pfam" id="PF13556">
    <property type="entry name" value="HTH_30"/>
    <property type="match status" value="1"/>
</dbReference>
<evidence type="ECO:0000256" key="1">
    <source>
        <dbReference type="ARBA" id="ARBA00006754"/>
    </source>
</evidence>
<dbReference type="InterPro" id="IPR025736">
    <property type="entry name" value="PucR_C-HTH_dom"/>
</dbReference>
<evidence type="ECO:0000256" key="2">
    <source>
        <dbReference type="SAM" id="MobiDB-lite"/>
    </source>
</evidence>
<dbReference type="InterPro" id="IPR051448">
    <property type="entry name" value="CdaR-like_regulators"/>
</dbReference>
<accession>A0A2N7S4J1</accession>
<evidence type="ECO:0000259" key="4">
    <source>
        <dbReference type="Pfam" id="PF17853"/>
    </source>
</evidence>
<evidence type="ECO:0000313" key="5">
    <source>
        <dbReference type="EMBL" id="PMQ21053.1"/>
    </source>
</evidence>
<dbReference type="EMBL" id="PNQX01000001">
    <property type="protein sequence ID" value="PMQ21053.1"/>
    <property type="molecule type" value="Genomic_DNA"/>
</dbReference>
<comment type="caution">
    <text evidence="5">The sequence shown here is derived from an EMBL/GenBank/DDBJ whole genome shotgun (WGS) entry which is preliminary data.</text>
</comment>
<reference evidence="5 6" key="1">
    <citation type="journal article" date="2017" name="Elife">
        <title>Extensive horizontal gene transfer in cheese-associated bacteria.</title>
        <authorList>
            <person name="Bonham K.S."/>
            <person name="Wolfe B.E."/>
            <person name="Dutton R.J."/>
        </authorList>
    </citation>
    <scope>NUCLEOTIDE SEQUENCE [LARGE SCALE GENOMIC DNA]</scope>
    <source>
        <strain evidence="5 6">JB182</strain>
    </source>
</reference>
<protein>
    <submittedName>
        <fullName evidence="5">PucR family transcriptional regulator</fullName>
    </submittedName>
</protein>
<dbReference type="InterPro" id="IPR042070">
    <property type="entry name" value="PucR_C-HTH_sf"/>
</dbReference>
<dbReference type="PANTHER" id="PTHR33744">
    <property type="entry name" value="CARBOHYDRATE DIACID REGULATOR"/>
    <property type="match status" value="1"/>
</dbReference>
<name>A0A2N7S4J1_9MICC</name>
<dbReference type="Proteomes" id="UP000235739">
    <property type="component" value="Unassembled WGS sequence"/>
</dbReference>
<comment type="similarity">
    <text evidence="1">Belongs to the CdaR family.</text>
</comment>
<sequence length="403" mass="43719">MSPEMDAAAAPKNRPSQSPAPSSATLKRLKNHIGVLSTTALKYLDQQLPWYRSLAPNERAALGLIAQKGISTFVSWYEDPSSTPSWVVTDVFGAAPTELTRSISLQKALGLLRTIVEVVESQVPDIAPEAEQAALREAVLRYSREVAFAAADVYARAAETRGAWDSRLEAHVVDAVLHGEAHDSLASRIAAIGWKSQKNIRILVGTTPSSNAATFVSALRRMAIRYSRDSLVGVLGDRSVLMLSDTKFDEADLSRLTRFFGPGPVVYSPLAPTVKEMHQAAAAAVAGFSAAKAWPQAPNPIGADDLWPERACNGDELARTALIEQVYRPLQQASNGLAETLSSYLALGHSLEGTARELFVHANTVRYRLKRVSEVTGWDPLVPRDAFVLQTALLFGRLHESNL</sequence>
<dbReference type="RefSeq" id="WP_102597711.1">
    <property type="nucleotide sequence ID" value="NZ_JABUYH010000005.1"/>
</dbReference>
<organism evidence="5 6">
    <name type="scientific">Glutamicibacter arilaitensis</name>
    <dbReference type="NCBI Taxonomy" id="256701"/>
    <lineage>
        <taxon>Bacteria</taxon>
        <taxon>Bacillati</taxon>
        <taxon>Actinomycetota</taxon>
        <taxon>Actinomycetes</taxon>
        <taxon>Micrococcales</taxon>
        <taxon>Micrococcaceae</taxon>
        <taxon>Glutamicibacter</taxon>
    </lineage>
</organism>
<dbReference type="AlphaFoldDB" id="A0A2N7S4J1"/>
<dbReference type="Pfam" id="PF17853">
    <property type="entry name" value="GGDEF_2"/>
    <property type="match status" value="1"/>
</dbReference>
<evidence type="ECO:0000259" key="3">
    <source>
        <dbReference type="Pfam" id="PF13556"/>
    </source>
</evidence>
<proteinExistence type="inferred from homology"/>
<feature type="domain" description="CdaR GGDEF-like" evidence="4">
    <location>
        <begin position="179"/>
        <end position="285"/>
    </location>
</feature>
<feature type="compositionally biased region" description="Polar residues" evidence="2">
    <location>
        <begin position="14"/>
        <end position="23"/>
    </location>
</feature>
<feature type="domain" description="PucR C-terminal helix-turn-helix" evidence="3">
    <location>
        <begin position="337"/>
        <end position="394"/>
    </location>
</feature>